<evidence type="ECO:0000313" key="3">
    <source>
        <dbReference type="Proteomes" id="UP001179121"/>
    </source>
</evidence>
<feature type="domain" description="PSP1 C-terminal" evidence="1">
    <location>
        <begin position="77"/>
        <end position="162"/>
    </location>
</feature>
<dbReference type="PROSITE" id="PS51411">
    <property type="entry name" value="PSP1_C"/>
    <property type="match status" value="1"/>
</dbReference>
<dbReference type="AlphaFoldDB" id="A0AA86N2T0"/>
<accession>A0AA86N2T0</accession>
<dbReference type="InterPro" id="IPR007557">
    <property type="entry name" value="PSP1_C"/>
</dbReference>
<dbReference type="EMBL" id="OX365700">
    <property type="protein sequence ID" value="CAI4033700.1"/>
    <property type="molecule type" value="Genomic_DNA"/>
</dbReference>
<dbReference type="RefSeq" id="WP_289271129.1">
    <property type="nucleotide sequence ID" value="NZ_OX365700.1"/>
</dbReference>
<keyword evidence="3" id="KW-1185">Reference proteome</keyword>
<name>A0AA86N2T0_9BACT</name>
<evidence type="ECO:0000259" key="1">
    <source>
        <dbReference type="PROSITE" id="PS51411"/>
    </source>
</evidence>
<dbReference type="NCBIfam" id="NF041131">
    <property type="entry name" value="RicT_YaaT_fam"/>
    <property type="match status" value="1"/>
</dbReference>
<proteinExistence type="predicted"/>
<dbReference type="PANTHER" id="PTHR43830:SF3">
    <property type="entry name" value="PROTEIN PSP1"/>
    <property type="match status" value="1"/>
</dbReference>
<sequence length="249" mass="27546">MVSDLIAHELAQPYPAFVRLIGVKVRNRGEVKKLNAGSVAAGPGDPVILEHDGELTYGIVHTDPYTVPFSPPMRVMKSVLRVPTVEELAVIRRQPSLSREGIAFCREQTAALGLRMKMVEVYAALDRRQITFVYTADDRIDFRELVRILARRFHSRIEMRQIGAREEAKRLGGVDTCGLVLCCASFLTDFQPVSIKQARKLGVPVDDPKLLGVCGRLKCCLMFEAMEANSLTIQPSRLISPSPSSPVSA</sequence>
<dbReference type="PANTHER" id="PTHR43830">
    <property type="entry name" value="PROTEIN PSP1"/>
    <property type="match status" value="1"/>
</dbReference>
<dbReference type="InterPro" id="IPR047767">
    <property type="entry name" value="PSP1-like"/>
</dbReference>
<gene>
    <name evidence="2" type="ORF">DNFV4_04142</name>
</gene>
<protein>
    <recommendedName>
        <fullName evidence="1">PSP1 C-terminal domain-containing protein</fullName>
    </recommendedName>
</protein>
<evidence type="ECO:0000313" key="2">
    <source>
        <dbReference type="EMBL" id="CAI4033700.1"/>
    </source>
</evidence>
<dbReference type="KEGG" id="nti:DNFV4_04142"/>
<dbReference type="Pfam" id="PF04468">
    <property type="entry name" value="PSP1"/>
    <property type="match status" value="1"/>
</dbReference>
<reference evidence="2" key="1">
    <citation type="submission" date="2022-10" db="EMBL/GenBank/DDBJ databases">
        <authorList>
            <person name="Koch H."/>
        </authorList>
    </citation>
    <scope>NUCLEOTIDE SEQUENCE</scope>
    <source>
        <strain evidence="2">DNF</strain>
    </source>
</reference>
<dbReference type="GO" id="GO:0005737">
    <property type="term" value="C:cytoplasm"/>
    <property type="evidence" value="ECO:0007669"/>
    <property type="project" value="TreeGrafter"/>
</dbReference>
<dbReference type="Proteomes" id="UP001179121">
    <property type="component" value="Chromosome"/>
</dbReference>
<organism evidence="2 3">
    <name type="scientific">Nitrospira tepida</name>
    <dbReference type="NCBI Taxonomy" id="2973512"/>
    <lineage>
        <taxon>Bacteria</taxon>
        <taxon>Pseudomonadati</taxon>
        <taxon>Nitrospirota</taxon>
        <taxon>Nitrospiria</taxon>
        <taxon>Nitrospirales</taxon>
        <taxon>Nitrospiraceae</taxon>
        <taxon>Nitrospira</taxon>
    </lineage>
</organism>